<reference evidence="1" key="1">
    <citation type="submission" date="2023-01" db="EMBL/GenBank/DDBJ databases">
        <title>Genome assembly of the deep-sea coral Lophelia pertusa.</title>
        <authorList>
            <person name="Herrera S."/>
            <person name="Cordes E."/>
        </authorList>
    </citation>
    <scope>NUCLEOTIDE SEQUENCE</scope>
    <source>
        <strain evidence="1">USNM1676648</strain>
        <tissue evidence="1">Polyp</tissue>
    </source>
</reference>
<comment type="caution">
    <text evidence="1">The sequence shown here is derived from an EMBL/GenBank/DDBJ whole genome shotgun (WGS) entry which is preliminary data.</text>
</comment>
<sequence length="392" mass="44281">MSEQILLLDVTCTMAKNETKSPVISQGTTTAEGLKVNTVLLADNLLPSKFEDSKFVPRQANELLKEYAKYSLERKAGEKPKEMIAALGSTETIYSPTDCGLFAAVLTAYNNHWKLRTSPDDWWFCVIKRVASAIDKNAKKESVRKMFVDHEEKKTIEVEVPDSTIYTVDYSWFFDQIAKGIQENVKVPEFVDGMTADFSTTTAVQKIVSQITLMYSVQEYFNYGMMTMCGIPAVEMLGTEDDWSKLKSKLKVLRTLLEPIENDLGLPSEWWDLVEKVFSELLDTYQGKPDREWWSHIMSYKEAFRSGQSGGYRGWMTEFLEGTKRAIETCDMTTGLVSVPLVIKDPSDVQDTATLVAGMLGFTIHTDDTKEVSVQPFQGWSLVLSKDSPFVI</sequence>
<dbReference type="OrthoDB" id="9987685at2759"/>
<dbReference type="Proteomes" id="UP001163046">
    <property type="component" value="Unassembled WGS sequence"/>
</dbReference>
<dbReference type="InterPro" id="IPR025533">
    <property type="entry name" value="DUF4419"/>
</dbReference>
<accession>A0A9X0CSA6</accession>
<protein>
    <submittedName>
        <fullName evidence="1">Uncharacterized protein</fullName>
    </submittedName>
</protein>
<dbReference type="PANTHER" id="PTHR31252:SF11">
    <property type="entry name" value="DUF4419 DOMAIN-CONTAINING PROTEIN"/>
    <property type="match status" value="1"/>
</dbReference>
<dbReference type="PANTHER" id="PTHR31252">
    <property type="entry name" value="DUF4419 DOMAIN-CONTAINING PROTEIN"/>
    <property type="match status" value="1"/>
</dbReference>
<name>A0A9X0CSA6_9CNID</name>
<keyword evidence="2" id="KW-1185">Reference proteome</keyword>
<gene>
    <name evidence="1" type="ORF">OS493_007275</name>
</gene>
<evidence type="ECO:0000313" key="2">
    <source>
        <dbReference type="Proteomes" id="UP001163046"/>
    </source>
</evidence>
<dbReference type="Pfam" id="PF14388">
    <property type="entry name" value="DUF4419"/>
    <property type="match status" value="1"/>
</dbReference>
<proteinExistence type="predicted"/>
<dbReference type="AlphaFoldDB" id="A0A9X0CSA6"/>
<evidence type="ECO:0000313" key="1">
    <source>
        <dbReference type="EMBL" id="KAJ7374202.1"/>
    </source>
</evidence>
<dbReference type="EMBL" id="MU826828">
    <property type="protein sequence ID" value="KAJ7374202.1"/>
    <property type="molecule type" value="Genomic_DNA"/>
</dbReference>
<organism evidence="1 2">
    <name type="scientific">Desmophyllum pertusum</name>
    <dbReference type="NCBI Taxonomy" id="174260"/>
    <lineage>
        <taxon>Eukaryota</taxon>
        <taxon>Metazoa</taxon>
        <taxon>Cnidaria</taxon>
        <taxon>Anthozoa</taxon>
        <taxon>Hexacorallia</taxon>
        <taxon>Scleractinia</taxon>
        <taxon>Caryophylliina</taxon>
        <taxon>Caryophylliidae</taxon>
        <taxon>Desmophyllum</taxon>
    </lineage>
</organism>